<comment type="caution">
    <text evidence="1">The sequence shown here is derived from an EMBL/GenBank/DDBJ whole genome shotgun (WGS) entry which is preliminary data.</text>
</comment>
<dbReference type="Proteomes" id="UP000887159">
    <property type="component" value="Unassembled WGS sequence"/>
</dbReference>
<dbReference type="EMBL" id="BMAU01021256">
    <property type="protein sequence ID" value="GFY06002.1"/>
    <property type="molecule type" value="Genomic_DNA"/>
</dbReference>
<gene>
    <name evidence="1" type="ORF">TNCV_3863061</name>
</gene>
<name>A0A8X6S1Y6_TRICX</name>
<proteinExistence type="predicted"/>
<evidence type="ECO:0000313" key="1">
    <source>
        <dbReference type="EMBL" id="GFY06002.1"/>
    </source>
</evidence>
<keyword evidence="2" id="KW-1185">Reference proteome</keyword>
<dbReference type="AlphaFoldDB" id="A0A8X6S1Y6"/>
<protein>
    <submittedName>
        <fullName evidence="1">Uncharacterized protein</fullName>
    </submittedName>
</protein>
<sequence>MVTANMEPNVSRHHTELVCLNADRMALCIRARKGSTGKRSFSVVCIDKPEFMNLVAKCDVLDSNANARRSLLTTRIARVHVG</sequence>
<organism evidence="1 2">
    <name type="scientific">Trichonephila clavipes</name>
    <name type="common">Golden silk orbweaver</name>
    <name type="synonym">Nephila clavipes</name>
    <dbReference type="NCBI Taxonomy" id="2585209"/>
    <lineage>
        <taxon>Eukaryota</taxon>
        <taxon>Metazoa</taxon>
        <taxon>Ecdysozoa</taxon>
        <taxon>Arthropoda</taxon>
        <taxon>Chelicerata</taxon>
        <taxon>Arachnida</taxon>
        <taxon>Araneae</taxon>
        <taxon>Araneomorphae</taxon>
        <taxon>Entelegynae</taxon>
        <taxon>Araneoidea</taxon>
        <taxon>Nephilidae</taxon>
        <taxon>Trichonephila</taxon>
    </lineage>
</organism>
<evidence type="ECO:0000313" key="2">
    <source>
        <dbReference type="Proteomes" id="UP000887159"/>
    </source>
</evidence>
<reference evidence="1" key="1">
    <citation type="submission" date="2020-08" db="EMBL/GenBank/DDBJ databases">
        <title>Multicomponent nature underlies the extraordinary mechanical properties of spider dragline silk.</title>
        <authorList>
            <person name="Kono N."/>
            <person name="Nakamura H."/>
            <person name="Mori M."/>
            <person name="Yoshida Y."/>
            <person name="Ohtoshi R."/>
            <person name="Malay A.D."/>
            <person name="Moran D.A.P."/>
            <person name="Tomita M."/>
            <person name="Numata K."/>
            <person name="Arakawa K."/>
        </authorList>
    </citation>
    <scope>NUCLEOTIDE SEQUENCE</scope>
</reference>
<accession>A0A8X6S1Y6</accession>